<keyword evidence="9" id="KW-1185">Reference proteome</keyword>
<feature type="domain" description="Multidrug resistance protein MdtA-like C-terminal permuted SH3" evidence="7">
    <location>
        <begin position="330"/>
        <end position="389"/>
    </location>
</feature>
<comment type="similarity">
    <text evidence="2">Belongs to the membrane fusion protein (MFP) (TC 8.A.1) family.</text>
</comment>
<dbReference type="SUPFAM" id="SSF111369">
    <property type="entry name" value="HlyD-like secretion proteins"/>
    <property type="match status" value="1"/>
</dbReference>
<proteinExistence type="inferred from homology"/>
<dbReference type="GO" id="GO:0005886">
    <property type="term" value="C:plasma membrane"/>
    <property type="evidence" value="ECO:0007669"/>
    <property type="project" value="TreeGrafter"/>
</dbReference>
<name>A0A7X1F5K2_9SPHN</name>
<dbReference type="FunFam" id="2.40.420.20:FF:000001">
    <property type="entry name" value="Efflux RND transporter periplasmic adaptor subunit"/>
    <property type="match status" value="1"/>
</dbReference>
<dbReference type="PANTHER" id="PTHR30158:SF3">
    <property type="entry name" value="MULTIDRUG EFFLUX PUMP SUBUNIT ACRA-RELATED"/>
    <property type="match status" value="1"/>
</dbReference>
<dbReference type="Gene3D" id="2.40.30.170">
    <property type="match status" value="1"/>
</dbReference>
<dbReference type="Pfam" id="PF25967">
    <property type="entry name" value="RND-MFP_C"/>
    <property type="match status" value="1"/>
</dbReference>
<feature type="region of interest" description="Disordered" evidence="3">
    <location>
        <begin position="389"/>
        <end position="429"/>
    </location>
</feature>
<evidence type="ECO:0000259" key="6">
    <source>
        <dbReference type="Pfam" id="PF25944"/>
    </source>
</evidence>
<dbReference type="InterPro" id="IPR006143">
    <property type="entry name" value="RND_pump_MFP"/>
</dbReference>
<feature type="region of interest" description="Disordered" evidence="3">
    <location>
        <begin position="1"/>
        <end position="24"/>
    </location>
</feature>
<dbReference type="Gene3D" id="1.10.287.470">
    <property type="entry name" value="Helix hairpin bin"/>
    <property type="match status" value="1"/>
</dbReference>
<dbReference type="GO" id="GO:0046677">
    <property type="term" value="P:response to antibiotic"/>
    <property type="evidence" value="ECO:0007669"/>
    <property type="project" value="TreeGrafter"/>
</dbReference>
<dbReference type="Pfam" id="PF25876">
    <property type="entry name" value="HH_MFP_RND"/>
    <property type="match status" value="1"/>
</dbReference>
<evidence type="ECO:0000259" key="7">
    <source>
        <dbReference type="Pfam" id="PF25967"/>
    </source>
</evidence>
<dbReference type="EMBL" id="JACLAU010000003">
    <property type="protein sequence ID" value="MBC2650785.1"/>
    <property type="molecule type" value="Genomic_DNA"/>
</dbReference>
<dbReference type="GO" id="GO:0030313">
    <property type="term" value="C:cell envelope"/>
    <property type="evidence" value="ECO:0007669"/>
    <property type="project" value="UniProtKB-SubCell"/>
</dbReference>
<dbReference type="AlphaFoldDB" id="A0A7X1F5K2"/>
<dbReference type="InterPro" id="IPR058624">
    <property type="entry name" value="MdtA-like_HH"/>
</dbReference>
<accession>A0A7X1F5K2</accession>
<comment type="subcellular location">
    <subcellularLocation>
        <location evidence="1">Cell envelope</location>
    </subcellularLocation>
</comment>
<dbReference type="InterPro" id="IPR058627">
    <property type="entry name" value="MdtA-like_C"/>
</dbReference>
<evidence type="ECO:0000313" key="9">
    <source>
        <dbReference type="Proteomes" id="UP000520156"/>
    </source>
</evidence>
<dbReference type="Proteomes" id="UP000520156">
    <property type="component" value="Unassembled WGS sequence"/>
</dbReference>
<comment type="caution">
    <text evidence="8">The sequence shown here is derived from an EMBL/GenBank/DDBJ whole genome shotgun (WGS) entry which is preliminary data.</text>
</comment>
<evidence type="ECO:0000256" key="1">
    <source>
        <dbReference type="ARBA" id="ARBA00004196"/>
    </source>
</evidence>
<dbReference type="Pfam" id="PF25917">
    <property type="entry name" value="BSH_RND"/>
    <property type="match status" value="1"/>
</dbReference>
<sequence length="429" mass="44310">MALSGDGAGPVDARQGSGGGSRVGHSVSRVVVRASLILAWSLSLSLSVSLAACGEAGDKKKRPTPEAGFIVVAPQAVPLATTLGGRTVAYATSEVRPQITGVIRARRFTEGGLVTKGQPLFEIDPSLYRASVDQAAAALMSAQANADAAAQRAERLRPLASMEAVSQQDYTDAAAQARQTRAAVAQARAQLETARINLRFTTVPTPISGRIGRALSTAGALVNANQVAPLAVIQQLDPIYVDVQQSSADLLALRRALASGGAQAGSTSVRLKLEDGSDYPLPGTIQFSEVMVNEGTGTVTLRARFPNPDGFLLPGMFVQATFDQSVNPAAFLIPQAAVQRDFGGEAFVYVVGPGNKALRRPVQTARVVGANWVVTGGLKRGDRVITQGTGNLKHGAPIRPVPASKPERVVARPAGKMGAGAGNGSGGGR</sequence>
<feature type="domain" description="Multidrug resistance protein MdtA-like barrel-sandwich hybrid" evidence="5">
    <location>
        <begin position="92"/>
        <end position="234"/>
    </location>
</feature>
<reference evidence="8 9" key="1">
    <citation type="submission" date="2020-08" db="EMBL/GenBank/DDBJ databases">
        <title>The genome sequence of Novosphingobium flavum 4Y4.</title>
        <authorList>
            <person name="Liu Y."/>
        </authorList>
    </citation>
    <scope>NUCLEOTIDE SEQUENCE [LARGE SCALE GENOMIC DNA]</scope>
    <source>
        <strain evidence="8 9">4Y4</strain>
    </source>
</reference>
<dbReference type="PANTHER" id="PTHR30158">
    <property type="entry name" value="ACRA/E-RELATED COMPONENT OF DRUG EFFLUX TRANSPORTER"/>
    <property type="match status" value="1"/>
</dbReference>
<feature type="compositionally biased region" description="Gly residues" evidence="3">
    <location>
        <begin position="417"/>
        <end position="429"/>
    </location>
</feature>
<dbReference type="InterPro" id="IPR058625">
    <property type="entry name" value="MdtA-like_BSH"/>
</dbReference>
<organism evidence="8 9">
    <name type="scientific">Novosphingobium aerophilum</name>
    <dbReference type="NCBI Taxonomy" id="2839843"/>
    <lineage>
        <taxon>Bacteria</taxon>
        <taxon>Pseudomonadati</taxon>
        <taxon>Pseudomonadota</taxon>
        <taxon>Alphaproteobacteria</taxon>
        <taxon>Sphingomonadales</taxon>
        <taxon>Sphingomonadaceae</taxon>
        <taxon>Novosphingobium</taxon>
    </lineage>
</organism>
<dbReference type="InterPro" id="IPR058626">
    <property type="entry name" value="MdtA-like_b-barrel"/>
</dbReference>
<evidence type="ECO:0000313" key="8">
    <source>
        <dbReference type="EMBL" id="MBC2650785.1"/>
    </source>
</evidence>
<dbReference type="Gene3D" id="2.40.50.100">
    <property type="match status" value="1"/>
</dbReference>
<evidence type="ECO:0000256" key="3">
    <source>
        <dbReference type="SAM" id="MobiDB-lite"/>
    </source>
</evidence>
<dbReference type="NCBIfam" id="TIGR01730">
    <property type="entry name" value="RND_mfp"/>
    <property type="match status" value="1"/>
</dbReference>
<evidence type="ECO:0000259" key="4">
    <source>
        <dbReference type="Pfam" id="PF25876"/>
    </source>
</evidence>
<dbReference type="GO" id="GO:0022857">
    <property type="term" value="F:transmembrane transporter activity"/>
    <property type="evidence" value="ECO:0007669"/>
    <property type="project" value="InterPro"/>
</dbReference>
<dbReference type="Pfam" id="PF25944">
    <property type="entry name" value="Beta-barrel_RND"/>
    <property type="match status" value="1"/>
</dbReference>
<protein>
    <submittedName>
        <fullName evidence="8">Efflux RND transporter periplasmic adaptor subunit</fullName>
    </submittedName>
</protein>
<dbReference type="Gene3D" id="2.40.420.20">
    <property type="match status" value="1"/>
</dbReference>
<feature type="domain" description="Multidrug resistance protein MdtA-like alpha-helical hairpin" evidence="4">
    <location>
        <begin position="133"/>
        <end position="201"/>
    </location>
</feature>
<feature type="domain" description="Multidrug resistance protein MdtA-like beta-barrel" evidence="6">
    <location>
        <begin position="238"/>
        <end position="323"/>
    </location>
</feature>
<evidence type="ECO:0000259" key="5">
    <source>
        <dbReference type="Pfam" id="PF25917"/>
    </source>
</evidence>
<gene>
    <name evidence="8" type="ORF">H7F49_03640</name>
</gene>
<evidence type="ECO:0000256" key="2">
    <source>
        <dbReference type="ARBA" id="ARBA00009477"/>
    </source>
</evidence>